<feature type="non-terminal residue" evidence="1">
    <location>
        <position position="1"/>
    </location>
</feature>
<accession>A0ACC1H848</accession>
<proteinExistence type="predicted"/>
<reference evidence="1" key="1">
    <citation type="submission" date="2022-06" db="EMBL/GenBank/DDBJ databases">
        <title>Phylogenomic reconstructions and comparative analyses of Kickxellomycotina fungi.</title>
        <authorList>
            <person name="Reynolds N.K."/>
            <person name="Stajich J.E."/>
            <person name="Barry K."/>
            <person name="Grigoriev I.V."/>
            <person name="Crous P."/>
            <person name="Smith M.E."/>
        </authorList>
    </citation>
    <scope>NUCLEOTIDE SEQUENCE</scope>
    <source>
        <strain evidence="1">RSA 2271</strain>
    </source>
</reference>
<gene>
    <name evidence="1" type="ORF">EV182_007299</name>
</gene>
<organism evidence="1 2">
    <name type="scientific">Spiromyces aspiralis</name>
    <dbReference type="NCBI Taxonomy" id="68401"/>
    <lineage>
        <taxon>Eukaryota</taxon>
        <taxon>Fungi</taxon>
        <taxon>Fungi incertae sedis</taxon>
        <taxon>Zoopagomycota</taxon>
        <taxon>Kickxellomycotina</taxon>
        <taxon>Kickxellomycetes</taxon>
        <taxon>Kickxellales</taxon>
        <taxon>Kickxellaceae</taxon>
        <taxon>Spiromyces</taxon>
    </lineage>
</organism>
<dbReference type="EMBL" id="JAMZIH010008470">
    <property type="protein sequence ID" value="KAJ1672081.1"/>
    <property type="molecule type" value="Genomic_DNA"/>
</dbReference>
<evidence type="ECO:0000313" key="1">
    <source>
        <dbReference type="EMBL" id="KAJ1672081.1"/>
    </source>
</evidence>
<dbReference type="Proteomes" id="UP001145114">
    <property type="component" value="Unassembled WGS sequence"/>
</dbReference>
<sequence>ILDDVTEECEKFGQVVEVRIPRPSPDREVPGIGKIFVVYPNIEQSTVAQSALAGRKFADRTVLVSFVTKEDYDNENY</sequence>
<protein>
    <submittedName>
        <fullName evidence="1">Uncharacterized protein</fullName>
    </submittedName>
</protein>
<comment type="caution">
    <text evidence="1">The sequence shown here is derived from an EMBL/GenBank/DDBJ whole genome shotgun (WGS) entry which is preliminary data.</text>
</comment>
<name>A0ACC1H848_9FUNG</name>
<evidence type="ECO:0000313" key="2">
    <source>
        <dbReference type="Proteomes" id="UP001145114"/>
    </source>
</evidence>
<keyword evidence="2" id="KW-1185">Reference proteome</keyword>